<comment type="subcellular location">
    <subcellularLocation>
        <location evidence="1">Endoplasmic reticulum membrane</location>
        <topology evidence="1">Multi-pass membrane protein</topology>
    </subcellularLocation>
</comment>
<dbReference type="InterPro" id="IPR009580">
    <property type="entry name" value="GPI_biosynthesis_protein_Pig-F"/>
</dbReference>
<feature type="region of interest" description="Disordered" evidence="8">
    <location>
        <begin position="84"/>
        <end position="110"/>
    </location>
</feature>
<keyword evidence="5" id="KW-0256">Endoplasmic reticulum</keyword>
<evidence type="ECO:0000256" key="1">
    <source>
        <dbReference type="ARBA" id="ARBA00004477"/>
    </source>
</evidence>
<feature type="compositionally biased region" description="Basic residues" evidence="8">
    <location>
        <begin position="177"/>
        <end position="187"/>
    </location>
</feature>
<evidence type="ECO:0000256" key="7">
    <source>
        <dbReference type="ARBA" id="ARBA00023136"/>
    </source>
</evidence>
<feature type="compositionally biased region" description="Polar residues" evidence="8">
    <location>
        <begin position="165"/>
        <end position="174"/>
    </location>
</feature>
<dbReference type="EMBL" id="BSYA01000241">
    <property type="protein sequence ID" value="GMG37453.1"/>
    <property type="molecule type" value="Genomic_DNA"/>
</dbReference>
<keyword evidence="6 9" id="KW-1133">Transmembrane helix</keyword>
<evidence type="ECO:0000256" key="9">
    <source>
        <dbReference type="SAM" id="Phobius"/>
    </source>
</evidence>
<accession>A0AAN4YU45</accession>
<sequence>MSSTPPSPSLAQGPAAPKSAPPIHILPNNISKTYALIHPVLLLALLALRFNALVADPVAELLSKLPFLALLQVAFVMTCLPPAGSAKDDDDKSTSANSSSSSSNAGSTSGVILKPGKIGLRRKNTPKSESACLSAKLIVRLLIKYPPPSSSIPTHPYMSINKTPVTQKAHPTNSQNQKKKNTNKKKKQPAILSLTLTTLLATPVLTILLILFGAPLTTHHPETLLCGAHMAVLTSTALIYVHGVDGSVWKEVWGARRPADAVWGAALGTCVGAWFGAVPIPLDWYFSLSLSLFLSWVFFMLDLVWGDNGFEVNVLICYVCRDRPWQAFPITILVGAYIGYSVGFGLGRTVLFGKRLKIEEEGDVVEAKKVD</sequence>
<keyword evidence="7 9" id="KW-0472">Membrane</keyword>
<evidence type="ECO:0000313" key="11">
    <source>
        <dbReference type="Proteomes" id="UP001165205"/>
    </source>
</evidence>
<comment type="caution">
    <text evidence="10">The sequence shown here is derived from an EMBL/GenBank/DDBJ whole genome shotgun (WGS) entry which is preliminary data.</text>
</comment>
<reference evidence="10" key="1">
    <citation type="submission" date="2023-04" db="EMBL/GenBank/DDBJ databases">
        <title>Aspergillus oryzae NBRC 4228.</title>
        <authorList>
            <person name="Ichikawa N."/>
            <person name="Sato H."/>
            <person name="Tonouchi N."/>
        </authorList>
    </citation>
    <scope>NUCLEOTIDE SEQUENCE</scope>
    <source>
        <strain evidence="10">NBRC 4228</strain>
    </source>
</reference>
<evidence type="ECO:0000256" key="6">
    <source>
        <dbReference type="ARBA" id="ARBA00022989"/>
    </source>
</evidence>
<organism evidence="10 11">
    <name type="scientific">Aspergillus oryzae</name>
    <name type="common">Yellow koji mold</name>
    <dbReference type="NCBI Taxonomy" id="5062"/>
    <lineage>
        <taxon>Eukaryota</taxon>
        <taxon>Fungi</taxon>
        <taxon>Dikarya</taxon>
        <taxon>Ascomycota</taxon>
        <taxon>Pezizomycotina</taxon>
        <taxon>Eurotiomycetes</taxon>
        <taxon>Eurotiomycetidae</taxon>
        <taxon>Eurotiales</taxon>
        <taxon>Aspergillaceae</taxon>
        <taxon>Aspergillus</taxon>
        <taxon>Aspergillus subgen. Circumdati</taxon>
    </lineage>
</organism>
<protein>
    <submittedName>
        <fullName evidence="10">Unnamed protein product</fullName>
    </submittedName>
</protein>
<keyword evidence="4 9" id="KW-0812">Transmembrane</keyword>
<proteinExistence type="predicted"/>
<feature type="transmembrane region" description="Helical" evidence="9">
    <location>
        <begin position="36"/>
        <end position="55"/>
    </location>
</feature>
<comment type="pathway">
    <text evidence="2">Glycolipid biosynthesis; glycosylphosphatidylinositol-anchor biosynthesis.</text>
</comment>
<feature type="transmembrane region" description="Helical" evidence="9">
    <location>
        <begin position="190"/>
        <end position="212"/>
    </location>
</feature>
<keyword evidence="3" id="KW-0337">GPI-anchor biosynthesis</keyword>
<feature type="transmembrane region" description="Helical" evidence="9">
    <location>
        <begin position="261"/>
        <end position="278"/>
    </location>
</feature>
<dbReference type="Proteomes" id="UP001165205">
    <property type="component" value="Unassembled WGS sequence"/>
</dbReference>
<dbReference type="GO" id="GO:0006506">
    <property type="term" value="P:GPI anchor biosynthetic process"/>
    <property type="evidence" value="ECO:0007669"/>
    <property type="project" value="UniProtKB-KW"/>
</dbReference>
<name>A0AAN4YU45_ASPOZ</name>
<feature type="compositionally biased region" description="Low complexity" evidence="8">
    <location>
        <begin position="94"/>
        <end position="109"/>
    </location>
</feature>
<evidence type="ECO:0000256" key="2">
    <source>
        <dbReference type="ARBA" id="ARBA00004687"/>
    </source>
</evidence>
<feature type="transmembrane region" description="Helical" evidence="9">
    <location>
        <begin position="224"/>
        <end position="241"/>
    </location>
</feature>
<feature type="transmembrane region" description="Helical" evidence="9">
    <location>
        <begin position="325"/>
        <end position="347"/>
    </location>
</feature>
<evidence type="ECO:0000256" key="4">
    <source>
        <dbReference type="ARBA" id="ARBA00022692"/>
    </source>
</evidence>
<evidence type="ECO:0000313" key="10">
    <source>
        <dbReference type="EMBL" id="GMG37453.1"/>
    </source>
</evidence>
<dbReference type="AlphaFoldDB" id="A0AAN4YU45"/>
<evidence type="ECO:0000256" key="3">
    <source>
        <dbReference type="ARBA" id="ARBA00022502"/>
    </source>
</evidence>
<gene>
    <name evidence="10" type="ORF">Aory04_001231300</name>
</gene>
<dbReference type="GO" id="GO:0005789">
    <property type="term" value="C:endoplasmic reticulum membrane"/>
    <property type="evidence" value="ECO:0007669"/>
    <property type="project" value="UniProtKB-SubCell"/>
</dbReference>
<evidence type="ECO:0000256" key="8">
    <source>
        <dbReference type="SAM" id="MobiDB-lite"/>
    </source>
</evidence>
<feature type="region of interest" description="Disordered" evidence="8">
    <location>
        <begin position="165"/>
        <end position="187"/>
    </location>
</feature>
<dbReference type="Pfam" id="PF06699">
    <property type="entry name" value="PIG-F"/>
    <property type="match status" value="2"/>
</dbReference>
<feature type="transmembrane region" description="Helical" evidence="9">
    <location>
        <begin position="285"/>
        <end position="305"/>
    </location>
</feature>
<evidence type="ECO:0000256" key="5">
    <source>
        <dbReference type="ARBA" id="ARBA00022824"/>
    </source>
</evidence>